<name>A0ABS1MHA4_9NOCA</name>
<proteinExistence type="predicted"/>
<organism evidence="1 2">
    <name type="scientific">Nocardia acididurans</name>
    <dbReference type="NCBI Taxonomy" id="2802282"/>
    <lineage>
        <taxon>Bacteria</taxon>
        <taxon>Bacillati</taxon>
        <taxon>Actinomycetota</taxon>
        <taxon>Actinomycetes</taxon>
        <taxon>Mycobacteriales</taxon>
        <taxon>Nocardiaceae</taxon>
        <taxon>Nocardia</taxon>
    </lineage>
</organism>
<comment type="caution">
    <text evidence="1">The sequence shown here is derived from an EMBL/GenBank/DDBJ whole genome shotgun (WGS) entry which is preliminary data.</text>
</comment>
<gene>
    <name evidence="1" type="ORF">JK358_37170</name>
</gene>
<sequence>MKPTFEVWKLTITRGASTRAIAAQLNSTGPRIKRHLESDPPAADMVIELARVYGANPVEGLIAAGLLTHSDVDQAATKDSLARVPMLHLLEEALARERQAVKGRSRSGTVSTESEL</sequence>
<evidence type="ECO:0000313" key="1">
    <source>
        <dbReference type="EMBL" id="MBL1080043.1"/>
    </source>
</evidence>
<evidence type="ECO:0000313" key="2">
    <source>
        <dbReference type="Proteomes" id="UP000602198"/>
    </source>
</evidence>
<dbReference type="Proteomes" id="UP000602198">
    <property type="component" value="Unassembled WGS sequence"/>
</dbReference>
<dbReference type="RefSeq" id="WP_201958141.1">
    <property type="nucleotide sequence ID" value="NZ_JAERRJ010000023.1"/>
</dbReference>
<keyword evidence="2" id="KW-1185">Reference proteome</keyword>
<accession>A0ABS1MHA4</accession>
<dbReference type="EMBL" id="JAERRJ010000023">
    <property type="protein sequence ID" value="MBL1080043.1"/>
    <property type="molecule type" value="Genomic_DNA"/>
</dbReference>
<protein>
    <submittedName>
        <fullName evidence="1">Uncharacterized protein</fullName>
    </submittedName>
</protein>
<reference evidence="1 2" key="1">
    <citation type="submission" date="2021-01" db="EMBL/GenBank/DDBJ databases">
        <title>WGS of actinomycetes isolated from Thailand.</title>
        <authorList>
            <person name="Thawai C."/>
        </authorList>
    </citation>
    <scope>NUCLEOTIDE SEQUENCE [LARGE SCALE GENOMIC DNA]</scope>
    <source>
        <strain evidence="1 2">LPG 2</strain>
    </source>
</reference>